<dbReference type="InterPro" id="IPR002397">
    <property type="entry name" value="Cyt_P450_B"/>
</dbReference>
<keyword evidence="2" id="KW-0560">Oxidoreductase</keyword>
<evidence type="ECO:0000256" key="1">
    <source>
        <dbReference type="ARBA" id="ARBA00010617"/>
    </source>
</evidence>
<dbReference type="GO" id="GO:0005506">
    <property type="term" value="F:iron ion binding"/>
    <property type="evidence" value="ECO:0007669"/>
    <property type="project" value="InterPro"/>
</dbReference>
<keyword evidence="2" id="KW-0408">Iron</keyword>
<keyword evidence="2" id="KW-0479">Metal-binding</keyword>
<evidence type="ECO:0000256" key="2">
    <source>
        <dbReference type="RuleBase" id="RU000461"/>
    </source>
</evidence>
<reference evidence="3" key="2">
    <citation type="submission" date="2024-07" db="EMBL/GenBank/DDBJ databases">
        <title>Streptomyces haneummycinica sp. nov., a new antibiotic-producing actinobacterium isolated from marine sediment.</title>
        <authorList>
            <person name="Uemura M."/>
            <person name="Hamada M."/>
            <person name="Hirano S."/>
            <person name="Kobayashi K."/>
            <person name="Ohshiro T."/>
            <person name="Kobayashi T."/>
            <person name="Terahara T."/>
        </authorList>
    </citation>
    <scope>NUCLEOTIDE SEQUENCE</scope>
    <source>
        <strain evidence="3">KM77-8</strain>
    </source>
</reference>
<protein>
    <recommendedName>
        <fullName evidence="4">Cytochrome P450</fullName>
    </recommendedName>
</protein>
<dbReference type="Pfam" id="PF00067">
    <property type="entry name" value="p450"/>
    <property type="match status" value="1"/>
</dbReference>
<sequence length="94" mass="10333">MPKDTTVHILYGAAAHDPRRNPEPHVFDVLRGGGHITFGSGAHYCLGAALARTEARELIAQVLERFPTLRPTGPPSYDVSRLVFRRINSLKVAT</sequence>
<dbReference type="GO" id="GO:0020037">
    <property type="term" value="F:heme binding"/>
    <property type="evidence" value="ECO:0007669"/>
    <property type="project" value="InterPro"/>
</dbReference>
<dbReference type="GO" id="GO:0008395">
    <property type="term" value="F:steroid hydroxylase activity"/>
    <property type="evidence" value="ECO:0007669"/>
    <property type="project" value="TreeGrafter"/>
</dbReference>
<dbReference type="PROSITE" id="PS00086">
    <property type="entry name" value="CYTOCHROME_P450"/>
    <property type="match status" value="1"/>
</dbReference>
<organism evidence="3">
    <name type="scientific">Streptomyces haneummycinicus</name>
    <dbReference type="NCBI Taxonomy" id="3074435"/>
    <lineage>
        <taxon>Bacteria</taxon>
        <taxon>Bacillati</taxon>
        <taxon>Actinomycetota</taxon>
        <taxon>Actinomycetes</taxon>
        <taxon>Kitasatosporales</taxon>
        <taxon>Streptomycetaceae</taxon>
        <taxon>Streptomyces</taxon>
    </lineage>
</organism>
<proteinExistence type="inferred from homology"/>
<reference evidence="3" key="1">
    <citation type="submission" date="2024-06" db="EMBL/GenBank/DDBJ databases">
        <authorList>
            <consortium name="consrtm"/>
            <person name="Uemura M."/>
            <person name="Terahara T."/>
        </authorList>
    </citation>
    <scope>NUCLEOTIDE SEQUENCE</scope>
    <source>
        <strain evidence="3">KM77-8</strain>
    </source>
</reference>
<keyword evidence="2" id="KW-0503">Monooxygenase</keyword>
<dbReference type="SUPFAM" id="SSF48264">
    <property type="entry name" value="Cytochrome P450"/>
    <property type="match status" value="1"/>
</dbReference>
<comment type="similarity">
    <text evidence="1 2">Belongs to the cytochrome P450 family.</text>
</comment>
<dbReference type="InterPro" id="IPR036396">
    <property type="entry name" value="Cyt_P450_sf"/>
</dbReference>
<evidence type="ECO:0000313" key="3">
    <source>
        <dbReference type="EMBL" id="BFO17884.1"/>
    </source>
</evidence>
<name>A0AAT9HKI4_9ACTN</name>
<dbReference type="AlphaFoldDB" id="A0AAT9HKI4"/>
<dbReference type="GO" id="GO:0036199">
    <property type="term" value="F:cholest-4-en-3-one 26-monooxygenase activity"/>
    <property type="evidence" value="ECO:0007669"/>
    <property type="project" value="TreeGrafter"/>
</dbReference>
<gene>
    <name evidence="3" type="ORF">SHKM778_42720</name>
</gene>
<dbReference type="InterPro" id="IPR017972">
    <property type="entry name" value="Cyt_P450_CS"/>
</dbReference>
<dbReference type="InterPro" id="IPR001128">
    <property type="entry name" value="Cyt_P450"/>
</dbReference>
<dbReference type="PANTHER" id="PTHR46696:SF4">
    <property type="entry name" value="BIOTIN BIOSYNTHESIS CYTOCHROME P450"/>
    <property type="match status" value="1"/>
</dbReference>
<dbReference type="PANTHER" id="PTHR46696">
    <property type="entry name" value="P450, PUTATIVE (EUROFUNG)-RELATED"/>
    <property type="match status" value="1"/>
</dbReference>
<dbReference type="Gene3D" id="1.10.630.10">
    <property type="entry name" value="Cytochrome P450"/>
    <property type="match status" value="1"/>
</dbReference>
<evidence type="ECO:0008006" key="4">
    <source>
        <dbReference type="Google" id="ProtNLM"/>
    </source>
</evidence>
<keyword evidence="2" id="KW-0349">Heme</keyword>
<dbReference type="EMBL" id="AP035768">
    <property type="protein sequence ID" value="BFO17884.1"/>
    <property type="molecule type" value="Genomic_DNA"/>
</dbReference>
<dbReference type="PRINTS" id="PR00359">
    <property type="entry name" value="BP450"/>
</dbReference>
<accession>A0AAT9HKI4</accession>
<dbReference type="GO" id="GO:0006707">
    <property type="term" value="P:cholesterol catabolic process"/>
    <property type="evidence" value="ECO:0007669"/>
    <property type="project" value="TreeGrafter"/>
</dbReference>